<dbReference type="Proteomes" id="UP000228754">
    <property type="component" value="Unassembled WGS sequence"/>
</dbReference>
<reference evidence="1 2" key="1">
    <citation type="submission" date="2017-06" db="EMBL/GenBank/DDBJ databases">
        <title>Draft Genome Sequence of Bacillus sp Strain 36R Isolated from saline sediment at Atanasia, Sonora, Mexico.</title>
        <authorList>
            <person name="Sanchez Diaz R."/>
            <person name="Quiroz Macias M.E."/>
            <person name="Ibarra Gamez J.C."/>
            <person name="Enciso Ibarra J."/>
            <person name="Gomez Gil B."/>
            <person name="Galaviz Silva L."/>
        </authorList>
    </citation>
    <scope>NUCLEOTIDE SEQUENCE [LARGE SCALE GENOMIC DNA]</scope>
    <source>
        <strain evidence="1 2">36R_ATNSAL</strain>
    </source>
</reference>
<dbReference type="AlphaFoldDB" id="A0A2A5IM69"/>
<proteinExistence type="predicted"/>
<comment type="caution">
    <text evidence="1">The sequence shown here is derived from an EMBL/GenBank/DDBJ whole genome shotgun (WGS) entry which is preliminary data.</text>
</comment>
<dbReference type="EMBL" id="NKHG01000119">
    <property type="protein sequence ID" value="PCK18323.1"/>
    <property type="molecule type" value="Genomic_DNA"/>
</dbReference>
<accession>A0A2A5IM69</accession>
<sequence>MDITKRVTLKNKELYIRIHAEPLYMGGWEVKSFTVKQVNNSDRFIKQESLSYIGMPIKKVVLDIAEEAKKHFERREIAEEELKELDDWDGIIKS</sequence>
<protein>
    <submittedName>
        <fullName evidence="1">Uncharacterized protein</fullName>
    </submittedName>
</protein>
<evidence type="ECO:0000313" key="1">
    <source>
        <dbReference type="EMBL" id="PCK18323.1"/>
    </source>
</evidence>
<evidence type="ECO:0000313" key="2">
    <source>
        <dbReference type="Proteomes" id="UP000228754"/>
    </source>
</evidence>
<organism evidence="1 2">
    <name type="scientific">Bacillus pumilus</name>
    <name type="common">Bacillus mesentericus</name>
    <dbReference type="NCBI Taxonomy" id="1408"/>
    <lineage>
        <taxon>Bacteria</taxon>
        <taxon>Bacillati</taxon>
        <taxon>Bacillota</taxon>
        <taxon>Bacilli</taxon>
        <taxon>Bacillales</taxon>
        <taxon>Bacillaceae</taxon>
        <taxon>Bacillus</taxon>
    </lineage>
</organism>
<name>A0A2A5IM69_BACPU</name>
<gene>
    <name evidence="1" type="ORF">CEY02_19170</name>
</gene>